<dbReference type="Pfam" id="PF13343">
    <property type="entry name" value="SBP_bac_6"/>
    <property type="match status" value="1"/>
</dbReference>
<organism evidence="7 8">
    <name type="scientific">Pseudogracilibacillus auburnensis</name>
    <dbReference type="NCBI Taxonomy" id="1494959"/>
    <lineage>
        <taxon>Bacteria</taxon>
        <taxon>Bacillati</taxon>
        <taxon>Bacillota</taxon>
        <taxon>Bacilli</taxon>
        <taxon>Bacillales</taxon>
        <taxon>Bacillaceae</taxon>
        <taxon>Pseudogracilibacillus</taxon>
    </lineage>
</organism>
<dbReference type="GO" id="GO:0015846">
    <property type="term" value="P:polyamine transport"/>
    <property type="evidence" value="ECO:0007669"/>
    <property type="project" value="InterPro"/>
</dbReference>
<comment type="subcellular location">
    <subcellularLocation>
        <location evidence="1">Periplasm</location>
    </subcellularLocation>
</comment>
<gene>
    <name evidence="7" type="ORF">DFR56_105107</name>
</gene>
<evidence type="ECO:0000256" key="6">
    <source>
        <dbReference type="SAM" id="SignalP"/>
    </source>
</evidence>
<dbReference type="EMBL" id="QJJQ01000005">
    <property type="protein sequence ID" value="PXW87465.1"/>
    <property type="molecule type" value="Genomic_DNA"/>
</dbReference>
<accession>A0A2V3W5C7</accession>
<evidence type="ECO:0000256" key="1">
    <source>
        <dbReference type="ARBA" id="ARBA00004418"/>
    </source>
</evidence>
<dbReference type="PIRSF" id="PIRSF019574">
    <property type="entry name" value="Periplasmic_polyamine_BP"/>
    <property type="match status" value="1"/>
</dbReference>
<dbReference type="AlphaFoldDB" id="A0A2V3W5C7"/>
<protein>
    <submittedName>
        <fullName evidence="7">Spermidine/putrescine-binding protein</fullName>
    </submittedName>
</protein>
<keyword evidence="8" id="KW-1185">Reference proteome</keyword>
<keyword evidence="2" id="KW-0813">Transport</keyword>
<comment type="caution">
    <text evidence="7">The sequence shown here is derived from an EMBL/GenBank/DDBJ whole genome shotgun (WGS) entry which is preliminary data.</text>
</comment>
<dbReference type="Gene3D" id="3.40.190.10">
    <property type="entry name" value="Periplasmic binding protein-like II"/>
    <property type="match status" value="2"/>
</dbReference>
<sequence length="359" mass="40961">MESKIIRFIFISSLIFSLVACSGSDTTSNEKDKQLADELIIFNWSEYMPDEIIENFESEFAVDVTYTTFSSNQEMLAKVRSGTVPYDLAVPSDFYVQVMQEEGLLEEIDFTNIPNFENIADEWKNLDYDPDNKYSVTYMYGFDGLIYNKEKVKEPPTSWADLWNPDYKGHVILMDASDEISDMLQQYLGNEMNNPTIDQIEEGGEKLIELMPNVLMFTETPEAQLVSGEAWLVYGYSGEAGVAYLENDQIDFVLPKEGGIRWTDNMVIPTTSKNKYTAEVFMNYLLRPDVSKLLSEEFPYGNPNKEAVELLDEELFGKIPGFNLPADQIENAEWSEVLDPDRTQAVNRIIQEAKVKGGH</sequence>
<evidence type="ECO:0000256" key="3">
    <source>
        <dbReference type="ARBA" id="ARBA00022729"/>
    </source>
</evidence>
<dbReference type="SUPFAM" id="SSF53850">
    <property type="entry name" value="Periplasmic binding protein-like II"/>
    <property type="match status" value="1"/>
</dbReference>
<keyword evidence="4" id="KW-0574">Periplasm</keyword>
<dbReference type="InterPro" id="IPR001188">
    <property type="entry name" value="Sperm_putr-bd"/>
</dbReference>
<feature type="signal peptide" evidence="6">
    <location>
        <begin position="1"/>
        <end position="22"/>
    </location>
</feature>
<proteinExistence type="predicted"/>
<dbReference type="GO" id="GO:0042597">
    <property type="term" value="C:periplasmic space"/>
    <property type="evidence" value="ECO:0007669"/>
    <property type="project" value="UniProtKB-SubCell"/>
</dbReference>
<evidence type="ECO:0000256" key="5">
    <source>
        <dbReference type="PIRSR" id="PIRSR019574-1"/>
    </source>
</evidence>
<evidence type="ECO:0000256" key="2">
    <source>
        <dbReference type="ARBA" id="ARBA00022448"/>
    </source>
</evidence>
<dbReference type="CDD" id="cd13590">
    <property type="entry name" value="PBP2_PotD_PotF_like"/>
    <property type="match status" value="1"/>
</dbReference>
<dbReference type="GO" id="GO:0019808">
    <property type="term" value="F:polyamine binding"/>
    <property type="evidence" value="ECO:0007669"/>
    <property type="project" value="InterPro"/>
</dbReference>
<reference evidence="7 8" key="1">
    <citation type="submission" date="2018-05" db="EMBL/GenBank/DDBJ databases">
        <title>Genomic Encyclopedia of Type Strains, Phase IV (KMG-IV): sequencing the most valuable type-strain genomes for metagenomic binning, comparative biology and taxonomic classification.</title>
        <authorList>
            <person name="Goeker M."/>
        </authorList>
    </citation>
    <scope>NUCLEOTIDE SEQUENCE [LARGE SCALE GENOMIC DNA]</scope>
    <source>
        <strain evidence="7 8">DSM 28556</strain>
    </source>
</reference>
<dbReference type="OrthoDB" id="9769319at2"/>
<dbReference type="RefSeq" id="WP_110395059.1">
    <property type="nucleotide sequence ID" value="NZ_JADIJL010000003.1"/>
</dbReference>
<dbReference type="PROSITE" id="PS51257">
    <property type="entry name" value="PROKAR_LIPOPROTEIN"/>
    <property type="match status" value="1"/>
</dbReference>
<feature type="chain" id="PRO_5038597476" evidence="6">
    <location>
        <begin position="23"/>
        <end position="359"/>
    </location>
</feature>
<dbReference type="PANTHER" id="PTHR30222:SF17">
    <property type="entry name" value="SPERMIDINE_PUTRESCINE-BINDING PERIPLASMIC PROTEIN"/>
    <property type="match status" value="1"/>
</dbReference>
<dbReference type="PANTHER" id="PTHR30222">
    <property type="entry name" value="SPERMIDINE/PUTRESCINE-BINDING PERIPLASMIC PROTEIN"/>
    <property type="match status" value="1"/>
</dbReference>
<dbReference type="PRINTS" id="PR00909">
    <property type="entry name" value="SPERMDNBNDNG"/>
</dbReference>
<name>A0A2V3W5C7_9BACI</name>
<feature type="binding site" evidence="5">
    <location>
        <position position="46"/>
    </location>
    <ligand>
        <name>spermidine</name>
        <dbReference type="ChEBI" id="CHEBI:57834"/>
    </ligand>
</feature>
<keyword evidence="3 6" id="KW-0732">Signal</keyword>
<dbReference type="Proteomes" id="UP000247978">
    <property type="component" value="Unassembled WGS sequence"/>
</dbReference>
<evidence type="ECO:0000256" key="4">
    <source>
        <dbReference type="ARBA" id="ARBA00022764"/>
    </source>
</evidence>
<evidence type="ECO:0000313" key="8">
    <source>
        <dbReference type="Proteomes" id="UP000247978"/>
    </source>
</evidence>
<evidence type="ECO:0000313" key="7">
    <source>
        <dbReference type="EMBL" id="PXW87465.1"/>
    </source>
</evidence>